<organism evidence="1 2">
    <name type="scientific">Actinomadura adrarensis</name>
    <dbReference type="NCBI Taxonomy" id="1819600"/>
    <lineage>
        <taxon>Bacteria</taxon>
        <taxon>Bacillati</taxon>
        <taxon>Actinomycetota</taxon>
        <taxon>Actinomycetes</taxon>
        <taxon>Streptosporangiales</taxon>
        <taxon>Thermomonosporaceae</taxon>
        <taxon>Actinomadura</taxon>
    </lineage>
</organism>
<evidence type="ECO:0000313" key="2">
    <source>
        <dbReference type="Proteomes" id="UP001597083"/>
    </source>
</evidence>
<gene>
    <name evidence="1" type="ORF">ACFQ07_13870</name>
</gene>
<evidence type="ECO:0000313" key="1">
    <source>
        <dbReference type="EMBL" id="MFD0853324.1"/>
    </source>
</evidence>
<evidence type="ECO:0008006" key="3">
    <source>
        <dbReference type="Google" id="ProtNLM"/>
    </source>
</evidence>
<name>A0ABW3CIA0_9ACTN</name>
<sequence>MAPKGKQPNRYLADLLAEAGMSNKGLAARVVRLGKLRGAPDLRYNHSSVARWLRGETPRRPVPEIIAEVLTIELGRRVTLTDIGMPPTRVPPDVGLELPTTQTGTARVAGALWQADLEQHRRLLDAAYDP</sequence>
<feature type="non-terminal residue" evidence="1">
    <location>
        <position position="130"/>
    </location>
</feature>
<comment type="caution">
    <text evidence="1">The sequence shown here is derived from an EMBL/GenBank/DDBJ whole genome shotgun (WGS) entry which is preliminary data.</text>
</comment>
<protein>
    <recommendedName>
        <fullName evidence="3">XRE family transcriptional regulator</fullName>
    </recommendedName>
</protein>
<reference evidence="2" key="1">
    <citation type="journal article" date="2019" name="Int. J. Syst. Evol. Microbiol.">
        <title>The Global Catalogue of Microorganisms (GCM) 10K type strain sequencing project: providing services to taxonomists for standard genome sequencing and annotation.</title>
        <authorList>
            <consortium name="The Broad Institute Genomics Platform"/>
            <consortium name="The Broad Institute Genome Sequencing Center for Infectious Disease"/>
            <person name="Wu L."/>
            <person name="Ma J."/>
        </authorList>
    </citation>
    <scope>NUCLEOTIDE SEQUENCE [LARGE SCALE GENOMIC DNA]</scope>
    <source>
        <strain evidence="2">JCM 31696</strain>
    </source>
</reference>
<proteinExistence type="predicted"/>
<dbReference type="EMBL" id="JBHTIR010002068">
    <property type="protein sequence ID" value="MFD0853324.1"/>
    <property type="molecule type" value="Genomic_DNA"/>
</dbReference>
<keyword evidence="2" id="KW-1185">Reference proteome</keyword>
<dbReference type="Proteomes" id="UP001597083">
    <property type="component" value="Unassembled WGS sequence"/>
</dbReference>
<accession>A0ABW3CIA0</accession>